<dbReference type="InterPro" id="IPR011262">
    <property type="entry name" value="DNA-dir_RNA_pol_insert"/>
</dbReference>
<evidence type="ECO:0000313" key="6">
    <source>
        <dbReference type="Proteomes" id="UP000031512"/>
    </source>
</evidence>
<name>L0AY30_THEEQ</name>
<dbReference type="InterPro" id="IPR011263">
    <property type="entry name" value="DNA-dir_RNA_pol_RpoA/D/Rpb3"/>
</dbReference>
<dbReference type="InterPro" id="IPR050518">
    <property type="entry name" value="Rpo3/RPB3_RNA_Pol_subunit"/>
</dbReference>
<evidence type="ECO:0000259" key="4">
    <source>
        <dbReference type="SMART" id="SM00662"/>
    </source>
</evidence>
<dbReference type="InterPro" id="IPR036643">
    <property type="entry name" value="RNApol_insert_sf"/>
</dbReference>
<dbReference type="PANTHER" id="PTHR11800">
    <property type="entry name" value="DNA-DIRECTED RNA POLYMERASE"/>
    <property type="match status" value="1"/>
</dbReference>
<organism evidence="5 6">
    <name type="scientific">Theileria equi strain WA</name>
    <dbReference type="NCBI Taxonomy" id="1537102"/>
    <lineage>
        <taxon>Eukaryota</taxon>
        <taxon>Sar</taxon>
        <taxon>Alveolata</taxon>
        <taxon>Apicomplexa</taxon>
        <taxon>Aconoidasida</taxon>
        <taxon>Piroplasmida</taxon>
        <taxon>Theileriidae</taxon>
        <taxon>Theileria</taxon>
    </lineage>
</organism>
<dbReference type="KEGG" id="beq:BEWA_026680"/>
<dbReference type="CDD" id="cd07032">
    <property type="entry name" value="RNAP_I_II_AC40"/>
    <property type="match status" value="1"/>
</dbReference>
<dbReference type="InterPro" id="IPR022842">
    <property type="entry name" value="RNAP_Rpo3/Rpb3/RPAC1"/>
</dbReference>
<gene>
    <name evidence="5" type="ORF">BEWA_026680</name>
</gene>
<keyword evidence="6" id="KW-1185">Reference proteome</keyword>
<dbReference type="SUPFAM" id="SSF55257">
    <property type="entry name" value="RBP11-like subunits of RNA polymerase"/>
    <property type="match status" value="1"/>
</dbReference>
<accession>L0AY30</accession>
<dbReference type="PANTHER" id="PTHR11800:SF13">
    <property type="entry name" value="DNA-DIRECTED RNA POLYMERASES I AND III SUBUNIT RPAC1"/>
    <property type="match status" value="1"/>
</dbReference>
<dbReference type="GO" id="GO:0006351">
    <property type="term" value="P:DNA-templated transcription"/>
    <property type="evidence" value="ECO:0007669"/>
    <property type="project" value="InterPro"/>
</dbReference>
<keyword evidence="2" id="KW-0804">Transcription</keyword>
<dbReference type="GO" id="GO:0046983">
    <property type="term" value="F:protein dimerization activity"/>
    <property type="evidence" value="ECO:0007669"/>
    <property type="project" value="InterPro"/>
</dbReference>
<comment type="similarity">
    <text evidence="3">Belongs to the archaeal Rpo3/eukaryotic RPB3 RNA polymerase subunit family.</text>
</comment>
<dbReference type="GO" id="GO:0005736">
    <property type="term" value="C:RNA polymerase I complex"/>
    <property type="evidence" value="ECO:0007669"/>
    <property type="project" value="TreeGrafter"/>
</dbReference>
<keyword evidence="1 5" id="KW-0240">DNA-directed RNA polymerase</keyword>
<dbReference type="Proteomes" id="UP000031512">
    <property type="component" value="Chromosome 1"/>
</dbReference>
<dbReference type="STRING" id="1537102.L0AY30"/>
<reference evidence="5 6" key="1">
    <citation type="journal article" date="2012" name="BMC Genomics">
        <title>Comparative genomic analysis and phylogenetic position of Theileria equi.</title>
        <authorList>
            <person name="Kappmeyer L.S."/>
            <person name="Thiagarajan M."/>
            <person name="Herndon D.R."/>
            <person name="Ramsay J.D."/>
            <person name="Caler E."/>
            <person name="Djikeng A."/>
            <person name="Gillespie J.J."/>
            <person name="Lau A.O."/>
            <person name="Roalson E.H."/>
            <person name="Silva J.C."/>
            <person name="Silva M.G."/>
            <person name="Suarez C.E."/>
            <person name="Ueti M.W."/>
            <person name="Nene V.M."/>
            <person name="Mealey R.H."/>
            <person name="Knowles D.P."/>
            <person name="Brayton K.A."/>
        </authorList>
    </citation>
    <scope>NUCLEOTIDE SEQUENCE [LARGE SCALE GENOMIC DNA]</scope>
    <source>
        <strain evidence="5 6">WA</strain>
    </source>
</reference>
<dbReference type="RefSeq" id="XP_004829485.1">
    <property type="nucleotide sequence ID" value="XM_004829428.1"/>
</dbReference>
<dbReference type="GO" id="GO:0005666">
    <property type="term" value="C:RNA polymerase III complex"/>
    <property type="evidence" value="ECO:0007669"/>
    <property type="project" value="TreeGrafter"/>
</dbReference>
<evidence type="ECO:0000313" key="5">
    <source>
        <dbReference type="EMBL" id="AFZ79819.1"/>
    </source>
</evidence>
<dbReference type="OrthoDB" id="270173at2759"/>
<sequence length="315" mass="35500">MPNFVYLDASGIKYSYDKFTDQNAPSVLEEIKNVKIRFIKNTKFHSVVEFEGLNVSIANALRRILIAEIPTLAIETVEIRQNTGVVQDELLAHRLGLVPFNVDPEDFSYKNHESLGDKNSLCFKLSAKCLRSDSQGRNTLSLYAKDLVWHPFNEAQKLKFQDDPPRPIHGDILLTKLAGGQELDLTAYLEKGIGKTHSKWSPVSTAVYRFKPEITFSEEFPLSKSDKEELCELCPMDVFSMKKGDICIEDTLSCTSCRACVERFPKSVIVKKLNNHIIFSIESTGAVPSATLLLRAIEVLKNKSIRLMNRISELG</sequence>
<dbReference type="SMART" id="SM00662">
    <property type="entry name" value="RPOLD"/>
    <property type="match status" value="1"/>
</dbReference>
<dbReference type="HAMAP" id="MF_00320">
    <property type="entry name" value="RNApol_arch_Rpo3"/>
    <property type="match status" value="1"/>
</dbReference>
<dbReference type="Gene3D" id="3.30.1360.10">
    <property type="entry name" value="RNA polymerase, RBP11-like subunit"/>
    <property type="match status" value="1"/>
</dbReference>
<dbReference type="eggNOG" id="KOG1521">
    <property type="taxonomic scope" value="Eukaryota"/>
</dbReference>
<dbReference type="InterPro" id="IPR033901">
    <property type="entry name" value="RNAPI/III_AC40"/>
</dbReference>
<dbReference type="SUPFAM" id="SSF56553">
    <property type="entry name" value="Insert subdomain of RNA polymerase alpha subunit"/>
    <property type="match status" value="1"/>
</dbReference>
<dbReference type="InterPro" id="IPR036603">
    <property type="entry name" value="RBP11-like"/>
</dbReference>
<dbReference type="GeneID" id="15806923"/>
<dbReference type="GO" id="GO:0003899">
    <property type="term" value="F:DNA-directed RNA polymerase activity"/>
    <property type="evidence" value="ECO:0007669"/>
    <property type="project" value="InterPro"/>
</dbReference>
<dbReference type="Pfam" id="PF01000">
    <property type="entry name" value="RNA_pol_A_bac"/>
    <property type="match status" value="1"/>
</dbReference>
<dbReference type="VEuPathDB" id="PiroplasmaDB:BEWA_026680"/>
<evidence type="ECO:0000256" key="3">
    <source>
        <dbReference type="ARBA" id="ARBA00025804"/>
    </source>
</evidence>
<proteinExistence type="inferred from homology"/>
<feature type="domain" description="DNA-directed RNA polymerase RpoA/D/Rpb3-type" evidence="4">
    <location>
        <begin position="45"/>
        <end position="310"/>
    </location>
</feature>
<dbReference type="Gene3D" id="2.170.120.12">
    <property type="entry name" value="DNA-directed RNA polymerase, insert domain"/>
    <property type="match status" value="1"/>
</dbReference>
<dbReference type="Pfam" id="PF01193">
    <property type="entry name" value="RNA_pol_L"/>
    <property type="match status" value="1"/>
</dbReference>
<evidence type="ECO:0000256" key="1">
    <source>
        <dbReference type="ARBA" id="ARBA00022478"/>
    </source>
</evidence>
<dbReference type="NCBIfam" id="NF001988">
    <property type="entry name" value="PRK00783.1"/>
    <property type="match status" value="1"/>
</dbReference>
<evidence type="ECO:0000256" key="2">
    <source>
        <dbReference type="ARBA" id="ARBA00023163"/>
    </source>
</evidence>
<dbReference type="AlphaFoldDB" id="L0AY30"/>
<dbReference type="EMBL" id="CP001669">
    <property type="protein sequence ID" value="AFZ79819.1"/>
    <property type="molecule type" value="Genomic_DNA"/>
</dbReference>
<protein>
    <submittedName>
        <fullName evidence="5">DNA-directed RNA polymerase I, putative</fullName>
    </submittedName>
</protein>